<proteinExistence type="predicted"/>
<sequence length="290" mass="31460">MQVRPSRLAPPVRQALRTVPFRSAVAGRASSCAVFALRPGRPVRLALLRSAVGRASSCAVFALQPGRPLRPGLIRSAVGRAFFCAVFALRPGRPVRQGLIRSAVAARASSCVDCPARPRKARPAPWEPIQPAARASCEASAPVPLALRRLPPTRLRGNSIAPGSRALRYSAVGRTRRCPATGMRPTARTPSAGQVPCLPESVVGVSLKILLWRPIPAQTVHQPDWFRLVGINGYEGQLAGVLKATSCYSYGAGLWRRPGLRQLRCLTLTPAEATSRRWKRRSGKPRRSRR</sequence>
<protein>
    <submittedName>
        <fullName evidence="1">Uncharacterized protein</fullName>
    </submittedName>
</protein>
<reference evidence="2" key="1">
    <citation type="submission" date="2017-01" db="EMBL/GenBank/DDBJ databases">
        <authorList>
            <person name="Brunel B."/>
        </authorList>
    </citation>
    <scope>NUCLEOTIDE SEQUENCE [LARGE SCALE GENOMIC DNA]</scope>
</reference>
<keyword evidence="2" id="KW-1185">Reference proteome</keyword>
<dbReference type="STRING" id="1631249.BQ8794_30004"/>
<evidence type="ECO:0000313" key="1">
    <source>
        <dbReference type="EMBL" id="SIT56555.1"/>
    </source>
</evidence>
<evidence type="ECO:0000313" key="2">
    <source>
        <dbReference type="Proteomes" id="UP000188388"/>
    </source>
</evidence>
<dbReference type="Proteomes" id="UP000188388">
    <property type="component" value="Unassembled WGS sequence"/>
</dbReference>
<accession>A0A1R3V9F5</accession>
<organism evidence="1 2">
    <name type="scientific">Mesorhizobium prunaredense</name>
    <dbReference type="NCBI Taxonomy" id="1631249"/>
    <lineage>
        <taxon>Bacteria</taxon>
        <taxon>Pseudomonadati</taxon>
        <taxon>Pseudomonadota</taxon>
        <taxon>Alphaproteobacteria</taxon>
        <taxon>Hyphomicrobiales</taxon>
        <taxon>Phyllobacteriaceae</taxon>
        <taxon>Mesorhizobium</taxon>
    </lineage>
</organism>
<dbReference type="EMBL" id="FTPD01000023">
    <property type="protein sequence ID" value="SIT56555.1"/>
    <property type="molecule type" value="Genomic_DNA"/>
</dbReference>
<gene>
    <name evidence="1" type="ORF">BQ8794_30004</name>
</gene>
<dbReference type="AlphaFoldDB" id="A0A1R3V9F5"/>
<name>A0A1R3V9F5_9HYPH</name>